<gene>
    <name evidence="1" type="ORF">F1003_00815</name>
</gene>
<protein>
    <submittedName>
        <fullName evidence="1">YtxH domain-containing protein</fullName>
    </submittedName>
</protein>
<comment type="caution">
    <text evidence="1">The sequence shown here is derived from an EMBL/GenBank/DDBJ whole genome shotgun (WGS) entry which is preliminary data.</text>
</comment>
<evidence type="ECO:0000313" key="2">
    <source>
        <dbReference type="Proteomes" id="UP000447545"/>
    </source>
</evidence>
<name>A0A7K1GAP8_9FLAO</name>
<dbReference type="InterPro" id="IPR024623">
    <property type="entry name" value="YtxH"/>
</dbReference>
<dbReference type="PANTHER" id="PTHR35792">
    <property type="entry name" value="GENERAL STRESS PROTEIN"/>
    <property type="match status" value="1"/>
</dbReference>
<dbReference type="RefSeq" id="WP_155087306.1">
    <property type="nucleotide sequence ID" value="NZ_WJYA01000002.1"/>
</dbReference>
<dbReference type="InterPro" id="IPR052928">
    <property type="entry name" value="Desiccation-related_membrane"/>
</dbReference>
<dbReference type="AlphaFoldDB" id="A0A7K1GAP8"/>
<dbReference type="EMBL" id="WJYA01000002">
    <property type="protein sequence ID" value="MTE25458.1"/>
    <property type="molecule type" value="Genomic_DNA"/>
</dbReference>
<proteinExistence type="predicted"/>
<evidence type="ECO:0000313" key="1">
    <source>
        <dbReference type="EMBL" id="MTE25458.1"/>
    </source>
</evidence>
<dbReference type="Proteomes" id="UP000447545">
    <property type="component" value="Unassembled WGS sequence"/>
</dbReference>
<keyword evidence="2" id="KW-1185">Reference proteome</keyword>
<dbReference type="Pfam" id="PF12732">
    <property type="entry name" value="YtxH"/>
    <property type="match status" value="1"/>
</dbReference>
<reference evidence="1 2" key="1">
    <citation type="submission" date="2019-11" db="EMBL/GenBank/DDBJ databases">
        <title>Winogradskyella ouciana sp. nov., isolated from the hadal seawater of the Mariana Trench.</title>
        <authorList>
            <person name="Liu R."/>
        </authorList>
    </citation>
    <scope>NUCLEOTIDE SEQUENCE [LARGE SCALE GENOMIC DNA]</scope>
    <source>
        <strain evidence="1 2">ZXX205</strain>
    </source>
</reference>
<sequence length="107" mass="11790">MIQYKGALVLGALIGAAAVVLLAPEKGSVTRDKLKKEGKEIKDQLVDDFTEVKEDLSKAAKSGKDKFTEDLKDFASKASYKTEEAITFLEKQLAILKEKNKNLQQTS</sequence>
<dbReference type="PANTHER" id="PTHR35792:SF1">
    <property type="entry name" value="SLL0268 PROTEIN"/>
    <property type="match status" value="1"/>
</dbReference>
<accession>A0A7K1GAP8</accession>
<organism evidence="1 2">
    <name type="scientific">Winogradskyella ouciana</name>
    <dbReference type="NCBI Taxonomy" id="2608631"/>
    <lineage>
        <taxon>Bacteria</taxon>
        <taxon>Pseudomonadati</taxon>
        <taxon>Bacteroidota</taxon>
        <taxon>Flavobacteriia</taxon>
        <taxon>Flavobacteriales</taxon>
        <taxon>Flavobacteriaceae</taxon>
        <taxon>Winogradskyella</taxon>
    </lineage>
</organism>